<name>A0ACB9WBG2_CHAAC</name>
<evidence type="ECO:0000313" key="1">
    <source>
        <dbReference type="EMBL" id="KAI4810066.1"/>
    </source>
</evidence>
<evidence type="ECO:0000313" key="2">
    <source>
        <dbReference type="Proteomes" id="UP001057452"/>
    </source>
</evidence>
<keyword evidence="2" id="KW-1185">Reference proteome</keyword>
<dbReference type="Proteomes" id="UP001057452">
    <property type="component" value="Chromosome 17"/>
</dbReference>
<reference evidence="1" key="1">
    <citation type="submission" date="2022-05" db="EMBL/GenBank/DDBJ databases">
        <title>Chromosome-level genome of Chaenocephalus aceratus.</title>
        <authorList>
            <person name="Park H."/>
        </authorList>
    </citation>
    <scope>NUCLEOTIDE SEQUENCE</scope>
    <source>
        <strain evidence="1">KU_202001</strain>
    </source>
</reference>
<protein>
    <submittedName>
        <fullName evidence="1">Uncharacterized protein</fullName>
    </submittedName>
</protein>
<gene>
    <name evidence="1" type="ORF">KUCAC02_018916</name>
</gene>
<accession>A0ACB9WBG2</accession>
<organism evidence="1 2">
    <name type="scientific">Chaenocephalus aceratus</name>
    <name type="common">Blackfin icefish</name>
    <name type="synonym">Chaenichthys aceratus</name>
    <dbReference type="NCBI Taxonomy" id="36190"/>
    <lineage>
        <taxon>Eukaryota</taxon>
        <taxon>Metazoa</taxon>
        <taxon>Chordata</taxon>
        <taxon>Craniata</taxon>
        <taxon>Vertebrata</taxon>
        <taxon>Euteleostomi</taxon>
        <taxon>Actinopterygii</taxon>
        <taxon>Neopterygii</taxon>
        <taxon>Teleostei</taxon>
        <taxon>Neoteleostei</taxon>
        <taxon>Acanthomorphata</taxon>
        <taxon>Eupercaria</taxon>
        <taxon>Perciformes</taxon>
        <taxon>Notothenioidei</taxon>
        <taxon>Channichthyidae</taxon>
        <taxon>Chaenocephalus</taxon>
    </lineage>
</organism>
<comment type="caution">
    <text evidence="1">The sequence shown here is derived from an EMBL/GenBank/DDBJ whole genome shotgun (WGS) entry which is preliminary data.</text>
</comment>
<sequence length="695" mass="78700">MAIIRLRRSFLRAILLHEEDDVFTSCSPPETVSPSGHGRSESPVYTNLQELKITQSSLPPDPSSSPLHVLGDWETYKDQNGRHFYYNRSTQERTWKPPRAREPSTGSSRGESLSAGESSETTPLSLSPSFLPFLSLSIGRLQPLSSEDFSTYSSQSDGQYGSPPRGWSEEMDERGHTLYVSDHTNEKWLKHVDEQGRPYYYSADGSRSEWELPKLNHSLPLPGDAPKSRSLDRRSAEPIVLTKWRHSAYVHDPNDKRLIKTRRFRAGSARQHPYKHQDAPLSPKPSTPDSDSCPSSPKPPSSPSEKCGVLNVTKITEHGKKVRASELCVAGRTGLPPGRCCKDPRCCSPKTKEAGPAGFGGGQSPPEFTVDLRGGSVEWASKDKSSKKHVIEVKTRRGTELLMQSDNDGLMSDWYRALLDTISTHAWEESDEAIEEDIAGVARCRETRQGERTERLKERPRRPAAMDASDNKKTRHKLKKFLTRRPTLQAVRDKGYIEDQVFGCSLSTLCQRENGSVPIFVTMCIDHVENNGLCVDGLYRVSGNLAIIQKLRFAINHDERVNLSDSKWEDFHVITGALKMYFRELPEPLFTYALFHDFISAIKSPDYKQRVQSIKDLVRQLPVCNHDTMQTLFKHLRKVIEHGEENRMTTQSVAIVYGPTLLRPEQETWNIAVHMVYQNQIVELILLEYENIFGR</sequence>
<dbReference type="EMBL" id="CM043801">
    <property type="protein sequence ID" value="KAI4810066.1"/>
    <property type="molecule type" value="Genomic_DNA"/>
</dbReference>
<proteinExistence type="predicted"/>